<dbReference type="Proteomes" id="UP000541444">
    <property type="component" value="Unassembled WGS sequence"/>
</dbReference>
<dbReference type="AlphaFoldDB" id="A0A7J7NNT0"/>
<accession>A0A7J7NNT0</accession>
<dbReference type="PANTHER" id="PTHR48258">
    <property type="entry name" value="DUF4218 DOMAIN-CONTAINING PROTEIN-RELATED"/>
    <property type="match status" value="1"/>
</dbReference>
<gene>
    <name evidence="2" type="ORF">GIB67_038374</name>
</gene>
<feature type="compositionally biased region" description="Polar residues" evidence="1">
    <location>
        <begin position="240"/>
        <end position="250"/>
    </location>
</feature>
<feature type="compositionally biased region" description="Low complexity" evidence="1">
    <location>
        <begin position="251"/>
        <end position="262"/>
    </location>
</feature>
<organism evidence="2 3">
    <name type="scientific">Kingdonia uniflora</name>
    <dbReference type="NCBI Taxonomy" id="39325"/>
    <lineage>
        <taxon>Eukaryota</taxon>
        <taxon>Viridiplantae</taxon>
        <taxon>Streptophyta</taxon>
        <taxon>Embryophyta</taxon>
        <taxon>Tracheophyta</taxon>
        <taxon>Spermatophyta</taxon>
        <taxon>Magnoliopsida</taxon>
        <taxon>Ranunculales</taxon>
        <taxon>Circaeasteraceae</taxon>
        <taxon>Kingdonia</taxon>
    </lineage>
</organism>
<reference evidence="2 3" key="1">
    <citation type="journal article" date="2020" name="IScience">
        <title>Genome Sequencing of the Endangered Kingdonia uniflora (Circaeasteraceae, Ranunculales) Reveals Potential Mechanisms of Evolutionary Specialization.</title>
        <authorList>
            <person name="Sun Y."/>
            <person name="Deng T."/>
            <person name="Zhang A."/>
            <person name="Moore M.J."/>
            <person name="Landis J.B."/>
            <person name="Lin N."/>
            <person name="Zhang H."/>
            <person name="Zhang X."/>
            <person name="Huang J."/>
            <person name="Zhang X."/>
            <person name="Sun H."/>
            <person name="Wang H."/>
        </authorList>
    </citation>
    <scope>NUCLEOTIDE SEQUENCE [LARGE SCALE GENOMIC DNA]</scope>
    <source>
        <strain evidence="2">TB1705</strain>
        <tissue evidence="2">Leaf</tissue>
    </source>
</reference>
<evidence type="ECO:0000313" key="3">
    <source>
        <dbReference type="Proteomes" id="UP000541444"/>
    </source>
</evidence>
<protein>
    <submittedName>
        <fullName evidence="2">Uncharacterized protein</fullName>
    </submittedName>
</protein>
<proteinExistence type="predicted"/>
<dbReference type="EMBL" id="JACGCM010000671">
    <property type="protein sequence ID" value="KAF6168877.1"/>
    <property type="molecule type" value="Genomic_DNA"/>
</dbReference>
<comment type="caution">
    <text evidence="2">The sequence shown here is derived from an EMBL/GenBank/DDBJ whole genome shotgun (WGS) entry which is preliminary data.</text>
</comment>
<sequence>MRYITKEAIMYCMEYMPDGRKGSHKRGRSPFMDDGDKCSSEYSLDKKGTNHFLDPVKYEQVRRWVLESYDDIDKWKEASLHIRRKHKIYTEGCTSRENETLDNEKVPVLKRLPDGPDHNAISYKAYRANDFVFHTKGSKSSTTTQNSGVTMKAIATFISRKSYPNGVEDETTYYGVVKEIRELDYFDFQQTRKKNPKVPVFRIDVYLATHTRADRSSLTPELDAELNVDEENQIFETKKSNSNKLPSRTPSSSISAKESPSSLHPSSPITLSDKEYYWELQSFTGKIIASEKAKGDSHFVMYNVIIDDVTYNPNINSADSDPSLSSLNGVELGTTIVWTKMLTRFFN</sequence>
<dbReference type="PANTHER" id="PTHR48258:SF3">
    <property type="entry name" value="FK506-BINDING PROTEIN 4-LIKE ISOFORM X1"/>
    <property type="match status" value="1"/>
</dbReference>
<evidence type="ECO:0000313" key="2">
    <source>
        <dbReference type="EMBL" id="KAF6168877.1"/>
    </source>
</evidence>
<name>A0A7J7NNT0_9MAGN</name>
<evidence type="ECO:0000256" key="1">
    <source>
        <dbReference type="SAM" id="MobiDB-lite"/>
    </source>
</evidence>
<keyword evidence="3" id="KW-1185">Reference proteome</keyword>
<feature type="region of interest" description="Disordered" evidence="1">
    <location>
        <begin position="235"/>
        <end position="267"/>
    </location>
</feature>